<proteinExistence type="predicted"/>
<sequence>MIPKADERRKYSKRTLSSESLIQQSALKRRMMEQESVDSEDVPIESQLTPKEINEQFIMENLTLEKAVYLIVTNIPKLPPTLPPEFVRDYADFVTNGNIGKVHVANVMAAQFIEAGVGPGAK</sequence>
<feature type="non-terminal residue" evidence="2">
    <location>
        <position position="122"/>
    </location>
</feature>
<dbReference type="AlphaFoldDB" id="A0A653DQE2"/>
<organism evidence="2 3">
    <name type="scientific">Callosobruchus maculatus</name>
    <name type="common">Southern cowpea weevil</name>
    <name type="synonym">Pulse bruchid</name>
    <dbReference type="NCBI Taxonomy" id="64391"/>
    <lineage>
        <taxon>Eukaryota</taxon>
        <taxon>Metazoa</taxon>
        <taxon>Ecdysozoa</taxon>
        <taxon>Arthropoda</taxon>
        <taxon>Hexapoda</taxon>
        <taxon>Insecta</taxon>
        <taxon>Pterygota</taxon>
        <taxon>Neoptera</taxon>
        <taxon>Endopterygota</taxon>
        <taxon>Coleoptera</taxon>
        <taxon>Polyphaga</taxon>
        <taxon>Cucujiformia</taxon>
        <taxon>Chrysomeloidea</taxon>
        <taxon>Chrysomelidae</taxon>
        <taxon>Bruchinae</taxon>
        <taxon>Bruchini</taxon>
        <taxon>Callosobruchus</taxon>
    </lineage>
</organism>
<feature type="region of interest" description="Disordered" evidence="1">
    <location>
        <begin position="27"/>
        <end position="46"/>
    </location>
</feature>
<evidence type="ECO:0000313" key="2">
    <source>
        <dbReference type="EMBL" id="VEN62446.1"/>
    </source>
</evidence>
<evidence type="ECO:0000313" key="3">
    <source>
        <dbReference type="Proteomes" id="UP000410492"/>
    </source>
</evidence>
<evidence type="ECO:0000256" key="1">
    <source>
        <dbReference type="SAM" id="MobiDB-lite"/>
    </source>
</evidence>
<protein>
    <submittedName>
        <fullName evidence="2">Uncharacterized protein</fullName>
    </submittedName>
</protein>
<name>A0A653DQE2_CALMS</name>
<keyword evidence="3" id="KW-1185">Reference proteome</keyword>
<accession>A0A653DQE2</accession>
<dbReference type="OrthoDB" id="331600at2759"/>
<reference evidence="2 3" key="1">
    <citation type="submission" date="2019-01" db="EMBL/GenBank/DDBJ databases">
        <authorList>
            <person name="Sayadi A."/>
        </authorList>
    </citation>
    <scope>NUCLEOTIDE SEQUENCE [LARGE SCALE GENOMIC DNA]</scope>
</reference>
<dbReference type="Proteomes" id="UP000410492">
    <property type="component" value="Unassembled WGS sequence"/>
</dbReference>
<gene>
    <name evidence="2" type="ORF">CALMAC_LOCUS19551</name>
</gene>
<dbReference type="EMBL" id="CAACVG010013865">
    <property type="protein sequence ID" value="VEN62446.1"/>
    <property type="molecule type" value="Genomic_DNA"/>
</dbReference>